<dbReference type="eggNOG" id="COG4315">
    <property type="taxonomic scope" value="Bacteria"/>
</dbReference>
<feature type="chain" id="PRO_5001710546" evidence="2">
    <location>
        <begin position="23"/>
        <end position="186"/>
    </location>
</feature>
<dbReference type="GO" id="GO:0043448">
    <property type="term" value="P:alkane catabolic process"/>
    <property type="evidence" value="ECO:0007669"/>
    <property type="project" value="TreeGrafter"/>
</dbReference>
<dbReference type="PROSITE" id="PS51257">
    <property type="entry name" value="PROKAR_LIPOPROTEIN"/>
    <property type="match status" value="1"/>
</dbReference>
<evidence type="ECO:0000256" key="1">
    <source>
        <dbReference type="SAM" id="MobiDB-lite"/>
    </source>
</evidence>
<dbReference type="HOGENOM" id="CLU_053665_0_1_11"/>
<proteinExistence type="predicted"/>
<gene>
    <name evidence="3" type="ORF">AJAP_26275</name>
</gene>
<organism evidence="3 4">
    <name type="scientific">Amycolatopsis japonica</name>
    <dbReference type="NCBI Taxonomy" id="208439"/>
    <lineage>
        <taxon>Bacteria</taxon>
        <taxon>Bacillati</taxon>
        <taxon>Actinomycetota</taxon>
        <taxon>Actinomycetes</taxon>
        <taxon>Pseudonocardiales</taxon>
        <taxon>Pseudonocardiaceae</taxon>
        <taxon>Amycolatopsis</taxon>
        <taxon>Amycolatopsis japonica group</taxon>
    </lineage>
</organism>
<dbReference type="Pfam" id="PF03640">
    <property type="entry name" value="Lipoprotein_15"/>
    <property type="match status" value="2"/>
</dbReference>
<keyword evidence="2" id="KW-0732">Signal</keyword>
<evidence type="ECO:0000256" key="2">
    <source>
        <dbReference type="SAM" id="SignalP"/>
    </source>
</evidence>
<reference evidence="3 4" key="1">
    <citation type="journal article" date="2014" name="J. Biotechnol.">
        <title>Complete genome sequence of the actinobacterium Amycolatopsis japonica MG417-CF17(T) (=DSM 44213T) producing (S,S)-N,N'-ethylenediaminedisuccinic acid.</title>
        <authorList>
            <person name="Stegmann E."/>
            <person name="Albersmeier A."/>
            <person name="Spohn M."/>
            <person name="Gert H."/>
            <person name="Weber T."/>
            <person name="Wohlleben W."/>
            <person name="Kalinowski J."/>
            <person name="Ruckert C."/>
        </authorList>
    </citation>
    <scope>NUCLEOTIDE SEQUENCE [LARGE SCALE GENOMIC DNA]</scope>
    <source>
        <strain evidence="4">MG417-CF17 (DSM 44213)</strain>
    </source>
</reference>
<feature type="signal peptide" evidence="2">
    <location>
        <begin position="1"/>
        <end position="22"/>
    </location>
</feature>
<dbReference type="InterPro" id="IPR005297">
    <property type="entry name" value="Lipoprotein_repeat"/>
</dbReference>
<dbReference type="EMBL" id="CP008953">
    <property type="protein sequence ID" value="AIG78102.1"/>
    <property type="molecule type" value="Genomic_DNA"/>
</dbReference>
<evidence type="ECO:0000313" key="3">
    <source>
        <dbReference type="EMBL" id="AIG78102.1"/>
    </source>
</evidence>
<feature type="region of interest" description="Disordered" evidence="1">
    <location>
        <begin position="28"/>
        <end position="54"/>
    </location>
</feature>
<keyword evidence="4" id="KW-1185">Reference proteome</keyword>
<dbReference type="STRING" id="208439.AJAP_26275"/>
<dbReference type="Proteomes" id="UP000028492">
    <property type="component" value="Chromosome"/>
</dbReference>
<dbReference type="AlphaFoldDB" id="A0A075UVC6"/>
<name>A0A075UVC6_9PSEU</name>
<feature type="compositionally biased region" description="Low complexity" evidence="1">
    <location>
        <begin position="28"/>
        <end position="44"/>
    </location>
</feature>
<dbReference type="PANTHER" id="PTHR39335">
    <property type="entry name" value="BLL4220 PROTEIN"/>
    <property type="match status" value="1"/>
</dbReference>
<accession>A0A075UVC6</accession>
<evidence type="ECO:0000313" key="4">
    <source>
        <dbReference type="Proteomes" id="UP000028492"/>
    </source>
</evidence>
<dbReference type="RefSeq" id="WP_038515974.1">
    <property type="nucleotide sequence ID" value="NZ_CP008953.1"/>
</dbReference>
<dbReference type="PANTHER" id="PTHR39335:SF1">
    <property type="entry name" value="BLL4220 PROTEIN"/>
    <property type="match status" value="1"/>
</dbReference>
<protein>
    <submittedName>
        <fullName evidence="3">Conserved putative secreted protein</fullName>
    </submittedName>
</protein>
<dbReference type="KEGG" id="aja:AJAP_26275"/>
<sequence length="186" mass="18959">MNPVSRSVIPLPLVLAAVALTAACTTGTAGPNGSPGAASTAGTAQIPGMPDPAAEPAPGVTAAILFDLGPIVTDTSGFTLYRYDKDTVNPPKSNCAETCARTWIPAKAGPDLVVTGIDRALVGTVTRDDGTEQVTLAGWPLYRNAKDAMPGNTGGQGVDDAWFPAKPDGTKVLLTAETWQADDLGI</sequence>